<keyword evidence="3" id="KW-1185">Reference proteome</keyword>
<feature type="compositionally biased region" description="Basic and acidic residues" evidence="1">
    <location>
        <begin position="126"/>
        <end position="143"/>
    </location>
</feature>
<dbReference type="OrthoDB" id="427030at2759"/>
<sequence>MSTSVAFQRELAAIMDVLTKAAVAEICKIVDDGYAVLRFEISQSHRENEDLKRQLASMQIGTKKGIPINSVNSHCRGAQLYDDFQSRAEVASESCFPNLEGGDSIDRRGHAEPRTVNEEPMFLQSADKEKRRPELQLIKKERPEEDSESSELHRGLNIHGERAVESDGGERMRDLNSVKKD</sequence>
<feature type="compositionally biased region" description="Basic and acidic residues" evidence="1">
    <location>
        <begin position="150"/>
        <end position="181"/>
    </location>
</feature>
<dbReference type="Proteomes" id="UP001046870">
    <property type="component" value="Chromosome 24"/>
</dbReference>
<proteinExistence type="predicted"/>
<evidence type="ECO:0000313" key="3">
    <source>
        <dbReference type="Proteomes" id="UP001046870"/>
    </source>
</evidence>
<gene>
    <name evidence="2" type="ORF">MATL_G00255580</name>
</gene>
<name>A0A9D3PD74_MEGAT</name>
<dbReference type="EMBL" id="JAFDVH010000024">
    <property type="protein sequence ID" value="KAG7455338.1"/>
    <property type="molecule type" value="Genomic_DNA"/>
</dbReference>
<feature type="region of interest" description="Disordered" evidence="1">
    <location>
        <begin position="100"/>
        <end position="181"/>
    </location>
</feature>
<reference evidence="2" key="1">
    <citation type="submission" date="2021-01" db="EMBL/GenBank/DDBJ databases">
        <authorList>
            <person name="Zahm M."/>
            <person name="Roques C."/>
            <person name="Cabau C."/>
            <person name="Klopp C."/>
            <person name="Donnadieu C."/>
            <person name="Jouanno E."/>
            <person name="Lampietro C."/>
            <person name="Louis A."/>
            <person name="Herpin A."/>
            <person name="Echchiki A."/>
            <person name="Berthelot C."/>
            <person name="Parey E."/>
            <person name="Roest-Crollius H."/>
            <person name="Braasch I."/>
            <person name="Postlethwait J."/>
            <person name="Bobe J."/>
            <person name="Montfort J."/>
            <person name="Bouchez O."/>
            <person name="Begum T."/>
            <person name="Mejri S."/>
            <person name="Adams A."/>
            <person name="Chen W.-J."/>
            <person name="Guiguen Y."/>
        </authorList>
    </citation>
    <scope>NUCLEOTIDE SEQUENCE</scope>
    <source>
        <strain evidence="2">YG-15Mar2019-1</strain>
        <tissue evidence="2">Brain</tissue>
    </source>
</reference>
<organism evidence="2 3">
    <name type="scientific">Megalops atlanticus</name>
    <name type="common">Tarpon</name>
    <name type="synonym">Clupea gigantea</name>
    <dbReference type="NCBI Taxonomy" id="7932"/>
    <lineage>
        <taxon>Eukaryota</taxon>
        <taxon>Metazoa</taxon>
        <taxon>Chordata</taxon>
        <taxon>Craniata</taxon>
        <taxon>Vertebrata</taxon>
        <taxon>Euteleostomi</taxon>
        <taxon>Actinopterygii</taxon>
        <taxon>Neopterygii</taxon>
        <taxon>Teleostei</taxon>
        <taxon>Elopiformes</taxon>
        <taxon>Megalopidae</taxon>
        <taxon>Megalops</taxon>
    </lineage>
</organism>
<feature type="compositionally biased region" description="Basic and acidic residues" evidence="1">
    <location>
        <begin position="104"/>
        <end position="117"/>
    </location>
</feature>
<comment type="caution">
    <text evidence="2">The sequence shown here is derived from an EMBL/GenBank/DDBJ whole genome shotgun (WGS) entry which is preliminary data.</text>
</comment>
<accession>A0A9D3PD74</accession>
<protein>
    <submittedName>
        <fullName evidence="2">Uncharacterized protein</fullName>
    </submittedName>
</protein>
<dbReference type="AlphaFoldDB" id="A0A9D3PD74"/>
<evidence type="ECO:0000256" key="1">
    <source>
        <dbReference type="SAM" id="MobiDB-lite"/>
    </source>
</evidence>
<evidence type="ECO:0000313" key="2">
    <source>
        <dbReference type="EMBL" id="KAG7455338.1"/>
    </source>
</evidence>